<dbReference type="SUPFAM" id="SSF81301">
    <property type="entry name" value="Nucleotidyltransferase"/>
    <property type="match status" value="1"/>
</dbReference>
<feature type="domain" description="Polymerase nucleotidyl transferase" evidence="1">
    <location>
        <begin position="21"/>
        <end position="79"/>
    </location>
</feature>
<dbReference type="EMBL" id="CP051677">
    <property type="protein sequence ID" value="QJD80274.1"/>
    <property type="molecule type" value="Genomic_DNA"/>
</dbReference>
<dbReference type="Proteomes" id="UP000501128">
    <property type="component" value="Chromosome"/>
</dbReference>
<accession>A0A7L5DP53</accession>
<dbReference type="GO" id="GO:0016779">
    <property type="term" value="F:nucleotidyltransferase activity"/>
    <property type="evidence" value="ECO:0007669"/>
    <property type="project" value="InterPro"/>
</dbReference>
<dbReference type="PANTHER" id="PTHR33933">
    <property type="entry name" value="NUCLEOTIDYLTRANSFERASE"/>
    <property type="match status" value="1"/>
</dbReference>
<dbReference type="InterPro" id="IPR052548">
    <property type="entry name" value="Type_VII_TA_antitoxin"/>
</dbReference>
<dbReference type="AlphaFoldDB" id="A0A7L5DP53"/>
<dbReference type="RefSeq" id="WP_169552233.1">
    <property type="nucleotide sequence ID" value="NZ_CP051677.1"/>
</dbReference>
<dbReference type="InterPro" id="IPR002934">
    <property type="entry name" value="Polymerase_NTP_transf_dom"/>
</dbReference>
<keyword evidence="3" id="KW-1185">Reference proteome</keyword>
<sequence>MNLTYTPHALTPEQLTALSQELKQALTDLYGPRLDRLVLYGSYARGDYHAESDVDFLVVLRDEPVKSRQEINFMIDPVYDLTEKYDVLVMVKPSSTHKYESSDLFFYDQVRTDGITI</sequence>
<dbReference type="Pfam" id="PF01909">
    <property type="entry name" value="NTP_transf_2"/>
    <property type="match status" value="1"/>
</dbReference>
<reference evidence="2 3" key="1">
    <citation type="submission" date="2020-04" db="EMBL/GenBank/DDBJ databases">
        <title>Genome sequencing of novel species.</title>
        <authorList>
            <person name="Heo J."/>
            <person name="Kim S.-J."/>
            <person name="Kim J.-S."/>
            <person name="Hong S.-B."/>
            <person name="Kwon S.-W."/>
        </authorList>
    </citation>
    <scope>NUCLEOTIDE SEQUENCE [LARGE SCALE GENOMIC DNA]</scope>
    <source>
        <strain evidence="2 3">CJU-R4</strain>
    </source>
</reference>
<dbReference type="InterPro" id="IPR043519">
    <property type="entry name" value="NT_sf"/>
</dbReference>
<dbReference type="Gene3D" id="3.30.460.10">
    <property type="entry name" value="Beta Polymerase, domain 2"/>
    <property type="match status" value="1"/>
</dbReference>
<dbReference type="KEGG" id="srho:HH216_19000"/>
<evidence type="ECO:0000313" key="2">
    <source>
        <dbReference type="EMBL" id="QJD80274.1"/>
    </source>
</evidence>
<dbReference type="PANTHER" id="PTHR33933:SF1">
    <property type="entry name" value="PROTEIN ADENYLYLTRANSFERASE MNTA-RELATED"/>
    <property type="match status" value="1"/>
</dbReference>
<organism evidence="2 3">
    <name type="scientific">Spirosoma rhododendri</name>
    <dbReference type="NCBI Taxonomy" id="2728024"/>
    <lineage>
        <taxon>Bacteria</taxon>
        <taxon>Pseudomonadati</taxon>
        <taxon>Bacteroidota</taxon>
        <taxon>Cytophagia</taxon>
        <taxon>Cytophagales</taxon>
        <taxon>Cytophagaceae</taxon>
        <taxon>Spirosoma</taxon>
    </lineage>
</organism>
<dbReference type="CDD" id="cd05403">
    <property type="entry name" value="NT_KNTase_like"/>
    <property type="match status" value="1"/>
</dbReference>
<gene>
    <name evidence="2" type="ORF">HH216_19000</name>
</gene>
<keyword evidence="2" id="KW-0808">Transferase</keyword>
<evidence type="ECO:0000259" key="1">
    <source>
        <dbReference type="Pfam" id="PF01909"/>
    </source>
</evidence>
<name>A0A7L5DP53_9BACT</name>
<protein>
    <submittedName>
        <fullName evidence="2">Nucleotidyltransferase domain-containing protein</fullName>
    </submittedName>
</protein>
<proteinExistence type="predicted"/>
<evidence type="ECO:0000313" key="3">
    <source>
        <dbReference type="Proteomes" id="UP000501128"/>
    </source>
</evidence>